<reference evidence="2" key="1">
    <citation type="submission" date="2017-05" db="UniProtKB">
        <authorList>
            <consortium name="EnsemblMetazoa"/>
        </authorList>
    </citation>
    <scope>IDENTIFICATION</scope>
</reference>
<dbReference type="InterPro" id="IPR012337">
    <property type="entry name" value="RNaseH-like_sf"/>
</dbReference>
<dbReference type="AlphaFoldDB" id="A0A1X7TXD7"/>
<organism evidence="2">
    <name type="scientific">Amphimedon queenslandica</name>
    <name type="common">Sponge</name>
    <dbReference type="NCBI Taxonomy" id="400682"/>
    <lineage>
        <taxon>Eukaryota</taxon>
        <taxon>Metazoa</taxon>
        <taxon>Porifera</taxon>
        <taxon>Demospongiae</taxon>
        <taxon>Heteroscleromorpha</taxon>
        <taxon>Haplosclerida</taxon>
        <taxon>Niphatidae</taxon>
        <taxon>Amphimedon</taxon>
    </lineage>
</organism>
<feature type="region of interest" description="Disordered" evidence="1">
    <location>
        <begin position="111"/>
        <end position="136"/>
    </location>
</feature>
<dbReference type="PANTHER" id="PTHR45749">
    <property type="match status" value="1"/>
</dbReference>
<evidence type="ECO:0000313" key="2">
    <source>
        <dbReference type="EnsemblMetazoa" id="Aqu2.1.19764_001"/>
    </source>
</evidence>
<dbReference type="InParanoid" id="A0A1X7TXD7"/>
<dbReference type="SUPFAM" id="SSF53098">
    <property type="entry name" value="Ribonuclease H-like"/>
    <property type="match status" value="1"/>
</dbReference>
<name>A0A1X7TXD7_AMPQE</name>
<dbReference type="OrthoDB" id="10064879at2759"/>
<proteinExistence type="predicted"/>
<accession>A0A1X7TXD7</accession>
<protein>
    <submittedName>
        <fullName evidence="2">Uncharacterized protein</fullName>
    </submittedName>
</protein>
<sequence>MIEEFGSPTFLLLAMQNTPLQTLKSTCTRNENELVKDGETVQEAFDRHIGDDQSCLNSFLCFSKSLFYHIESEEASSTDLVINVEQGAKDRESTQFSGVIACGSGAAQPQSQVGQQQGEVNAEELQEEGQETKDQETDVDQLQSNLPILTDGDQSQVDHNDDNTICCLADCCSNYQQIADKAFSTSCFNNWKKAIEKFKCHVSSLAHKEACVKWHDQEGDDFVKSFLKENRFTSYQVVNEIITLAYSEVLKCIKSVNGSTWFSVIADKATDVASNEQMSIAIRWVNDKYEGIRSGVATRFCSEVPAALSVHCFAHNLHLCLQNASKKLVYIRDSLITVREISNLIRYSPKRLHLFSNKLDNSYEGVTLKPLCPTRWTARTAALEAVLKDYEVLTETQEEIHESTHDEYGMKAGGLLQSLEKFSTYFGIKLCHLLFNAAEQVSSTLQRKDITLSEALTAVESAKSYYQRIRLDDTFMKFYCSILTEAQSYNIKSPELPRYRKHLARYLSGTDQHRYSSPKEYHRHQFYEACELLYGELVTTFDSELVSPVLSIEEMLVSAANNEPFDNYLKSFGESPFKDDVSISDLKKHLLMLPDVALRALPEVKTVTSIRTICDTMNSSKSYQDMLSSVHLLFMTISNISNYFRNI</sequence>
<dbReference type="EnsemblMetazoa" id="Aqu2.1.19764_001">
    <property type="protein sequence ID" value="Aqu2.1.19764_001"/>
    <property type="gene ID" value="Aqu2.1.19764"/>
</dbReference>
<evidence type="ECO:0000256" key="1">
    <source>
        <dbReference type="SAM" id="MobiDB-lite"/>
    </source>
</evidence>
<dbReference type="PANTHER" id="PTHR45749:SF21">
    <property type="entry name" value="DUF4371 DOMAIN-CONTAINING PROTEIN"/>
    <property type="match status" value="1"/>
</dbReference>